<comment type="caution">
    <text evidence="2">The sequence shown here is derived from an EMBL/GenBank/DDBJ whole genome shotgun (WGS) entry which is preliminary data.</text>
</comment>
<protein>
    <recommendedName>
        <fullName evidence="1">HTH LytTR-type domain-containing protein</fullName>
    </recommendedName>
</protein>
<dbReference type="Proteomes" id="UP001501175">
    <property type="component" value="Unassembled WGS sequence"/>
</dbReference>
<sequence>MKIDATVIQIDRLTQILIAHIVMIEGDGNYSHVVTSNRRHTSSTTLHKFECALPGFIRCHKHTLINPAHVVHINRPGKALPASLTLTLSTGALVVVSRRRADETIQAVADTRLYEQFFYDYPLVLLR</sequence>
<dbReference type="EMBL" id="BAABHD010000012">
    <property type="protein sequence ID" value="GAA4450421.1"/>
    <property type="molecule type" value="Genomic_DNA"/>
</dbReference>
<dbReference type="InterPro" id="IPR007492">
    <property type="entry name" value="LytTR_DNA-bd_dom"/>
</dbReference>
<evidence type="ECO:0000313" key="3">
    <source>
        <dbReference type="Proteomes" id="UP001501175"/>
    </source>
</evidence>
<reference evidence="3" key="1">
    <citation type="journal article" date="2019" name="Int. J. Syst. Evol. Microbiol.">
        <title>The Global Catalogue of Microorganisms (GCM) 10K type strain sequencing project: providing services to taxonomists for standard genome sequencing and annotation.</title>
        <authorList>
            <consortium name="The Broad Institute Genomics Platform"/>
            <consortium name="The Broad Institute Genome Sequencing Center for Infectious Disease"/>
            <person name="Wu L."/>
            <person name="Ma J."/>
        </authorList>
    </citation>
    <scope>NUCLEOTIDE SEQUENCE [LARGE SCALE GENOMIC DNA]</scope>
    <source>
        <strain evidence="3">JCM 17927</strain>
    </source>
</reference>
<evidence type="ECO:0000259" key="1">
    <source>
        <dbReference type="SMART" id="SM00850"/>
    </source>
</evidence>
<proteinExistence type="predicted"/>
<gene>
    <name evidence="2" type="ORF">GCM10023189_11020</name>
</gene>
<dbReference type="Pfam" id="PF04397">
    <property type="entry name" value="LytTR"/>
    <property type="match status" value="1"/>
</dbReference>
<organism evidence="2 3">
    <name type="scientific">Nibrella saemangeumensis</name>
    <dbReference type="NCBI Taxonomy" id="1084526"/>
    <lineage>
        <taxon>Bacteria</taxon>
        <taxon>Pseudomonadati</taxon>
        <taxon>Bacteroidota</taxon>
        <taxon>Cytophagia</taxon>
        <taxon>Cytophagales</taxon>
        <taxon>Spirosomataceae</taxon>
        <taxon>Nibrella</taxon>
    </lineage>
</organism>
<dbReference type="Gene3D" id="2.40.50.1020">
    <property type="entry name" value="LytTr DNA-binding domain"/>
    <property type="match status" value="1"/>
</dbReference>
<name>A0ABP8MHH6_9BACT</name>
<dbReference type="RefSeq" id="WP_345241408.1">
    <property type="nucleotide sequence ID" value="NZ_BAABHD010000012.1"/>
</dbReference>
<dbReference type="SMART" id="SM00850">
    <property type="entry name" value="LytTR"/>
    <property type="match status" value="1"/>
</dbReference>
<feature type="domain" description="HTH LytTR-type" evidence="1">
    <location>
        <begin position="11"/>
        <end position="109"/>
    </location>
</feature>
<accession>A0ABP8MHH6</accession>
<evidence type="ECO:0000313" key="2">
    <source>
        <dbReference type="EMBL" id="GAA4450421.1"/>
    </source>
</evidence>
<keyword evidence="3" id="KW-1185">Reference proteome</keyword>